<keyword evidence="3" id="KW-1185">Reference proteome</keyword>
<dbReference type="EnsemblPlants" id="QL01p001433:mrna">
    <property type="protein sequence ID" value="QL01p001433:mrna"/>
    <property type="gene ID" value="QL01p001433"/>
</dbReference>
<evidence type="ECO:0000256" key="1">
    <source>
        <dbReference type="SAM" id="MobiDB-lite"/>
    </source>
</evidence>
<dbReference type="EMBL" id="LRBV02000001">
    <property type="status" value="NOT_ANNOTATED_CDS"/>
    <property type="molecule type" value="Genomic_DNA"/>
</dbReference>
<sequence>MTKATKLRLRKLVDTEEAMNKFIVDYRIPPNVSLEHCKMGEWHIKRGTGAVVIPVLAFVEGGMRIPMGPVTRGYLKHFRLAPTQCAGNVLRILGCVDALNEKMGLRLTHHDVNWCYNLQKLKGKTYYMSSRDDRVRLIQCLPDSNKGLNKDFLIVSGEWHDGDPCPVVEGEPDEHAYTRHFHLVNRADLETVLQAAVFVNDSDGQVRAAHKILGYPSVQKSFGDAKHVISARRPWLPKITVVEKGFLISQEPAVPKNLPLVGPSSSHQAAEDEGEPDQPEEGFGVFDLVYQFEDPPGDLGDPALSEAELSLIGTSSQAEMGVKRIHLTPLLQLLEDQPGKDTQEAPQPTAPPPPPRPLTIQTRSSSTKSQPQSEAGSGHARFLVVGFPIGLSPRTMQCLGSVQNLVFLIQVVGFPIGLSPNHAMPWFCPKPSFPHPGSWFPHRLESHAMPWFCPKPSFPHPGSWFPHRLESETMQCLGSVQPSFPHPGSWFPHRLESEDYAMPWLCPKPSFPHPGLSPWTMQCPGSVQNLIFLIQSTRRFFINMIMGMETKSMTGVFMVQDNKIIPKSNISMRLFGSTGEPNGHGDKIWDGGLIVSLFNRSGKSERPSNVIRMWKGKEDEQTVNSSGVIINIILNHPGTSSQGREQWTVSLIMAFTLEEIWRIRNRLLHHGVRLDVPASSQSIMHRFQEYIIATSESTHPKNPSTLSR</sequence>
<name>A0A7N2KKA5_QUELO</name>
<accession>A0A7N2KKA5</accession>
<dbReference type="AlphaFoldDB" id="A0A7N2KKA5"/>
<organism evidence="2 3">
    <name type="scientific">Quercus lobata</name>
    <name type="common">Valley oak</name>
    <dbReference type="NCBI Taxonomy" id="97700"/>
    <lineage>
        <taxon>Eukaryota</taxon>
        <taxon>Viridiplantae</taxon>
        <taxon>Streptophyta</taxon>
        <taxon>Embryophyta</taxon>
        <taxon>Tracheophyta</taxon>
        <taxon>Spermatophyta</taxon>
        <taxon>Magnoliopsida</taxon>
        <taxon>eudicotyledons</taxon>
        <taxon>Gunneridae</taxon>
        <taxon>Pentapetalae</taxon>
        <taxon>rosids</taxon>
        <taxon>fabids</taxon>
        <taxon>Fagales</taxon>
        <taxon>Fagaceae</taxon>
        <taxon>Quercus</taxon>
    </lineage>
</organism>
<protein>
    <submittedName>
        <fullName evidence="2">Uncharacterized protein</fullName>
    </submittedName>
</protein>
<reference evidence="2" key="2">
    <citation type="submission" date="2021-01" db="UniProtKB">
        <authorList>
            <consortium name="EnsemblPlants"/>
        </authorList>
    </citation>
    <scope>IDENTIFICATION</scope>
</reference>
<reference evidence="2 3" key="1">
    <citation type="journal article" date="2016" name="G3 (Bethesda)">
        <title>First Draft Assembly and Annotation of the Genome of a California Endemic Oak Quercus lobata Nee (Fagaceae).</title>
        <authorList>
            <person name="Sork V.L."/>
            <person name="Fitz-Gibbon S.T."/>
            <person name="Puiu D."/>
            <person name="Crepeau M."/>
            <person name="Gugger P.F."/>
            <person name="Sherman R."/>
            <person name="Stevens K."/>
            <person name="Langley C.H."/>
            <person name="Pellegrini M."/>
            <person name="Salzberg S.L."/>
        </authorList>
    </citation>
    <scope>NUCLEOTIDE SEQUENCE [LARGE SCALE GENOMIC DNA]</scope>
    <source>
        <strain evidence="2 3">cv. SW786</strain>
    </source>
</reference>
<feature type="compositionally biased region" description="Pro residues" evidence="1">
    <location>
        <begin position="348"/>
        <end position="357"/>
    </location>
</feature>
<evidence type="ECO:0000313" key="2">
    <source>
        <dbReference type="EnsemblPlants" id="QL01p001433:mrna"/>
    </source>
</evidence>
<proteinExistence type="predicted"/>
<dbReference type="Gramene" id="QL01p001433:mrna">
    <property type="protein sequence ID" value="QL01p001433:mrna"/>
    <property type="gene ID" value="QL01p001433"/>
</dbReference>
<dbReference type="InParanoid" id="A0A7N2KKA5"/>
<feature type="compositionally biased region" description="Acidic residues" evidence="1">
    <location>
        <begin position="271"/>
        <end position="280"/>
    </location>
</feature>
<feature type="region of interest" description="Disordered" evidence="1">
    <location>
        <begin position="339"/>
        <end position="377"/>
    </location>
</feature>
<feature type="region of interest" description="Disordered" evidence="1">
    <location>
        <begin position="258"/>
        <end position="282"/>
    </location>
</feature>
<evidence type="ECO:0000313" key="3">
    <source>
        <dbReference type="Proteomes" id="UP000594261"/>
    </source>
</evidence>
<feature type="compositionally biased region" description="Polar residues" evidence="1">
    <location>
        <begin position="359"/>
        <end position="375"/>
    </location>
</feature>
<dbReference type="Proteomes" id="UP000594261">
    <property type="component" value="Chromosome 1"/>
</dbReference>